<protein>
    <recommendedName>
        <fullName evidence="11">Peptidase S1 domain-containing protein</fullName>
    </recommendedName>
</protein>
<keyword evidence="8" id="KW-0325">Glycoprotein</keyword>
<evidence type="ECO:0000256" key="8">
    <source>
        <dbReference type="ARBA" id="ARBA00023180"/>
    </source>
</evidence>
<dbReference type="InterPro" id="IPR018114">
    <property type="entry name" value="TRYPSIN_HIS"/>
</dbReference>
<evidence type="ECO:0000256" key="6">
    <source>
        <dbReference type="ARBA" id="ARBA00023145"/>
    </source>
</evidence>
<evidence type="ECO:0000256" key="10">
    <source>
        <dbReference type="RuleBase" id="RU363034"/>
    </source>
</evidence>
<dbReference type="PANTHER" id="PTHR24256">
    <property type="entry name" value="TRYPTASE-RELATED"/>
    <property type="match status" value="1"/>
</dbReference>
<keyword evidence="7" id="KW-1015">Disulfide bond</keyword>
<comment type="caution">
    <text evidence="12">The sequence shown here is derived from an EMBL/GenBank/DDBJ whole genome shotgun (WGS) entry which is preliminary data.</text>
</comment>
<dbReference type="PROSITE" id="PS50240">
    <property type="entry name" value="TRYPSIN_DOM"/>
    <property type="match status" value="1"/>
</dbReference>
<keyword evidence="1 10" id="KW-0645">Protease</keyword>
<evidence type="ECO:0000256" key="7">
    <source>
        <dbReference type="ARBA" id="ARBA00023157"/>
    </source>
</evidence>
<dbReference type="SUPFAM" id="SSF50494">
    <property type="entry name" value="Trypsin-like serine proteases"/>
    <property type="match status" value="1"/>
</dbReference>
<evidence type="ECO:0000256" key="2">
    <source>
        <dbReference type="ARBA" id="ARBA00022723"/>
    </source>
</evidence>
<dbReference type="CDD" id="cd00190">
    <property type="entry name" value="Tryp_SPc"/>
    <property type="match status" value="1"/>
</dbReference>
<reference evidence="12" key="1">
    <citation type="journal article" date="2024" name="Gigascience">
        <title>Chromosome-level genome of the poultry shaft louse Menopon gallinae provides insight into the host-switching and adaptive evolution of parasitic lice.</title>
        <authorList>
            <person name="Xu Y."/>
            <person name="Ma L."/>
            <person name="Liu S."/>
            <person name="Liang Y."/>
            <person name="Liu Q."/>
            <person name="He Z."/>
            <person name="Tian L."/>
            <person name="Duan Y."/>
            <person name="Cai W."/>
            <person name="Li H."/>
            <person name="Song F."/>
        </authorList>
    </citation>
    <scope>NUCLEOTIDE SEQUENCE</scope>
    <source>
        <strain evidence="12">Cailab_2023a</strain>
    </source>
</reference>
<dbReference type="InterPro" id="IPR001314">
    <property type="entry name" value="Peptidase_S1A"/>
</dbReference>
<evidence type="ECO:0000256" key="5">
    <source>
        <dbReference type="ARBA" id="ARBA00022837"/>
    </source>
</evidence>
<accession>A0AAW2HLE2</accession>
<keyword evidence="6" id="KW-0865">Zymogen</keyword>
<dbReference type="Gene3D" id="2.40.10.10">
    <property type="entry name" value="Trypsin-like serine proteases"/>
    <property type="match status" value="2"/>
</dbReference>
<sequence length="242" mass="26772">MALLAYSSNSETIPDDTISYRCGGTVINHRYILTAAHCLVNTDYRLLGVRLGEHDLRTERDCQEVCAPPVQDIIAEEVIPHPQYRRPDKNDIGLIRLQRDIIFNQAVRPICLPIGRTQQLKSLDGQKVTVTGWGTTEFGTNSPILKKVDLPIVPISRCARIYNTSVQITAQHICAGGSQGKDSCAGDSGGPLQNLAQKAGELVYIQYGVVAFGPRHCGSWGMPGVYTRVGYYMEWILNNMRP</sequence>
<name>A0AAW2HLE2_9NEOP</name>
<dbReference type="InterPro" id="IPR001254">
    <property type="entry name" value="Trypsin_dom"/>
</dbReference>
<keyword evidence="5" id="KW-0106">Calcium</keyword>
<dbReference type="EMBL" id="JARGDH010000004">
    <property type="protein sequence ID" value="KAL0270397.1"/>
    <property type="molecule type" value="Genomic_DNA"/>
</dbReference>
<dbReference type="InterPro" id="IPR033116">
    <property type="entry name" value="TRYPSIN_SER"/>
</dbReference>
<dbReference type="SMART" id="SM00020">
    <property type="entry name" value="Tryp_SPc"/>
    <property type="match status" value="1"/>
</dbReference>
<dbReference type="PRINTS" id="PR00722">
    <property type="entry name" value="CHYMOTRYPSIN"/>
</dbReference>
<evidence type="ECO:0000313" key="12">
    <source>
        <dbReference type="EMBL" id="KAL0270397.1"/>
    </source>
</evidence>
<dbReference type="Pfam" id="PF00089">
    <property type="entry name" value="Trypsin"/>
    <property type="match status" value="1"/>
</dbReference>
<evidence type="ECO:0000259" key="11">
    <source>
        <dbReference type="PROSITE" id="PS50240"/>
    </source>
</evidence>
<dbReference type="GO" id="GO:0051604">
    <property type="term" value="P:protein maturation"/>
    <property type="evidence" value="ECO:0007669"/>
    <property type="project" value="UniProtKB-ARBA"/>
</dbReference>
<dbReference type="InterPro" id="IPR043504">
    <property type="entry name" value="Peptidase_S1_PA_chymotrypsin"/>
</dbReference>
<dbReference type="InterPro" id="IPR009003">
    <property type="entry name" value="Peptidase_S1_PA"/>
</dbReference>
<organism evidence="12">
    <name type="scientific">Menopon gallinae</name>
    <name type="common">poultry shaft louse</name>
    <dbReference type="NCBI Taxonomy" id="328185"/>
    <lineage>
        <taxon>Eukaryota</taxon>
        <taxon>Metazoa</taxon>
        <taxon>Ecdysozoa</taxon>
        <taxon>Arthropoda</taxon>
        <taxon>Hexapoda</taxon>
        <taxon>Insecta</taxon>
        <taxon>Pterygota</taxon>
        <taxon>Neoptera</taxon>
        <taxon>Paraneoptera</taxon>
        <taxon>Psocodea</taxon>
        <taxon>Troctomorpha</taxon>
        <taxon>Phthiraptera</taxon>
        <taxon>Amblycera</taxon>
        <taxon>Menoponidae</taxon>
        <taxon>Menopon</taxon>
    </lineage>
</organism>
<dbReference type="GO" id="GO:0046872">
    <property type="term" value="F:metal ion binding"/>
    <property type="evidence" value="ECO:0007669"/>
    <property type="project" value="UniProtKB-KW"/>
</dbReference>
<gene>
    <name evidence="12" type="ORF">PYX00_007822</name>
</gene>
<dbReference type="FunFam" id="2.40.10.10:FF:000078">
    <property type="entry name" value="Serine protease H137"/>
    <property type="match status" value="1"/>
</dbReference>
<evidence type="ECO:0000256" key="1">
    <source>
        <dbReference type="ARBA" id="ARBA00022670"/>
    </source>
</evidence>
<dbReference type="GO" id="GO:0004252">
    <property type="term" value="F:serine-type endopeptidase activity"/>
    <property type="evidence" value="ECO:0007669"/>
    <property type="project" value="InterPro"/>
</dbReference>
<keyword evidence="4 10" id="KW-0378">Hydrolase</keyword>
<feature type="domain" description="Peptidase S1" evidence="11">
    <location>
        <begin position="1"/>
        <end position="241"/>
    </location>
</feature>
<dbReference type="AlphaFoldDB" id="A0AAW2HLE2"/>
<evidence type="ECO:0000256" key="4">
    <source>
        <dbReference type="ARBA" id="ARBA00022801"/>
    </source>
</evidence>
<dbReference type="GO" id="GO:0006508">
    <property type="term" value="P:proteolysis"/>
    <property type="evidence" value="ECO:0007669"/>
    <property type="project" value="UniProtKB-KW"/>
</dbReference>
<comment type="similarity">
    <text evidence="9">Belongs to the peptidase S1 family. CLIP subfamily.</text>
</comment>
<dbReference type="PROSITE" id="PS00134">
    <property type="entry name" value="TRYPSIN_HIS"/>
    <property type="match status" value="1"/>
</dbReference>
<proteinExistence type="inferred from homology"/>
<keyword evidence="10" id="KW-0720">Serine protease</keyword>
<dbReference type="PROSITE" id="PS00135">
    <property type="entry name" value="TRYPSIN_SER"/>
    <property type="match status" value="1"/>
</dbReference>
<keyword evidence="2" id="KW-0479">Metal-binding</keyword>
<dbReference type="FunFam" id="2.40.10.10:FF:000028">
    <property type="entry name" value="Serine protease easter"/>
    <property type="match status" value="1"/>
</dbReference>
<dbReference type="InterPro" id="IPR051487">
    <property type="entry name" value="Ser/Thr_Proteases_Immune/Dev"/>
</dbReference>
<evidence type="ECO:0000256" key="3">
    <source>
        <dbReference type="ARBA" id="ARBA00022729"/>
    </source>
</evidence>
<keyword evidence="3" id="KW-0732">Signal</keyword>
<evidence type="ECO:0000256" key="9">
    <source>
        <dbReference type="ARBA" id="ARBA00024195"/>
    </source>
</evidence>